<sequence length="1164" mass="137464">MTNNWEEIEQFINNRTFKNPKISEMIAHYFLQFDIFQHSQNPQQIEQCIQNMIPYLSIKKIKPLEQIYIYEQEQDTVYFVLNGQAGMYLPNGETEKLRATKTYQEYKNNTMSLDSFYELREENLQKQKQLLLKQKKELDSNQKNGNKNQEEIKQIKVLQNNEDEIETLNINEQLLVEKIDKFEQNQIKIRAQISEEIKKANELNKQKGDNYINTQSKKLNNMYSLITVKETFSTFGQYSMYFGGRRWQTMANYSENHELTLVCIQGIQFHEIFQQVLNDVYFVYLGLINNFQMIKSLAENLALASGFTQNYGLKQEIYREQEMSEGLCFLKQGGQIFGFESFLLSGNLRYCQAISTSYDTQIIQIPYNKIKMILQYNSDKNIVRSIALQHLLELENKALNVKQGIQNVIGGYQSSYNAIVKSFQENIQKSKSVYSQVKHRENENKQSQLNINRYQQNLEQKYPNYEQNFNQGTFNNQNRNSQSQIDLKQLNQSGIHNNGEHGMSINVNNNFSNFYQLNNNSNVYSQMTNQNENNQKDDIQRKQKRNGTHLLTKFMQKQTQNQFALSPVQRGEADLNQYNKIKNQNKIRLGQERQTLIKLNNKVYDRIQRESERKKKTLKGEYYDDDYISQNYSKDTESKRQMGQVNRSFKNIDDYDREQEELRIKRLGVSTNFKINPHINSLETVRNEKKRKRTWRDKDQTSQYEKHDEFVKNQINEDKDIIKKLEKSIFRPDSHTSKKKTFIFDNSLQNQEEMSNLSQEVQRRKEKYYSNILSKSQFQNKISVLNQSADENNEVHNQNHQKSQFQVHAETENAQRKSNILKSYFRVRNSKVDSYSNLNQEFLEQNENGLKATNNNSSYFKVKTEISTSNIRYMDNSTSTNQEKNDKNLKDIWNLNLQKKGKKLSNGASLERGFFHFKQNDKNYAQSLNMSPLKSTNQKKSLKDQMSYKQIQQSIISLDNQLQLVDSGFVRSQGMRQDMSEKQKLKKHNQQIIQQQQQEEEEFGVQNKSDRNKKKGFLPRIGKSLVSLSHQDQSKSMGNLNNRSYNLNMNKSNIKNNRYDNLQLNQSQVGDKILIDKNGVSGKNDFQLNNLKISHLQGKFDQDDKKSNIGIYDLTYKEKQNLNKGNKHWLKQSNAFQSIQRQIYDANMQMAKQIMYQKNQKRFI</sequence>
<accession>A0A0V0QYX2</accession>
<keyword evidence="4" id="KW-1185">Reference proteome</keyword>
<dbReference type="EMBL" id="LDAU01000084">
    <property type="protein sequence ID" value="KRX07393.1"/>
    <property type="molecule type" value="Genomic_DNA"/>
</dbReference>
<keyword evidence="1" id="KW-0175">Coiled coil</keyword>
<comment type="caution">
    <text evidence="3">The sequence shown here is derived from an EMBL/GenBank/DDBJ whole genome shotgun (WGS) entry which is preliminary data.</text>
</comment>
<protein>
    <submittedName>
        <fullName evidence="3">Cyclic nucleotide-binding protein</fullName>
    </submittedName>
</protein>
<evidence type="ECO:0000256" key="2">
    <source>
        <dbReference type="SAM" id="MobiDB-lite"/>
    </source>
</evidence>
<dbReference type="SUPFAM" id="SSF51206">
    <property type="entry name" value="cAMP-binding domain-like"/>
    <property type="match status" value="1"/>
</dbReference>
<evidence type="ECO:0000313" key="4">
    <source>
        <dbReference type="Proteomes" id="UP000054937"/>
    </source>
</evidence>
<evidence type="ECO:0000313" key="3">
    <source>
        <dbReference type="EMBL" id="KRX07393.1"/>
    </source>
</evidence>
<reference evidence="3 4" key="1">
    <citation type="journal article" date="2015" name="Sci. Rep.">
        <title>Genome of the facultative scuticociliatosis pathogen Pseudocohnilembus persalinus provides insight into its virulence through horizontal gene transfer.</title>
        <authorList>
            <person name="Xiong J."/>
            <person name="Wang G."/>
            <person name="Cheng J."/>
            <person name="Tian M."/>
            <person name="Pan X."/>
            <person name="Warren A."/>
            <person name="Jiang C."/>
            <person name="Yuan D."/>
            <person name="Miao W."/>
        </authorList>
    </citation>
    <scope>NUCLEOTIDE SEQUENCE [LARGE SCALE GENOMIC DNA]</scope>
    <source>
        <strain evidence="3">36N120E</strain>
    </source>
</reference>
<evidence type="ECO:0000256" key="1">
    <source>
        <dbReference type="SAM" id="Coils"/>
    </source>
</evidence>
<dbReference type="InParanoid" id="A0A0V0QYX2"/>
<dbReference type="Proteomes" id="UP000054937">
    <property type="component" value="Unassembled WGS sequence"/>
</dbReference>
<feature type="coiled-coil region" evidence="1">
    <location>
        <begin position="121"/>
        <end position="185"/>
    </location>
</feature>
<name>A0A0V0QYX2_PSEPJ</name>
<gene>
    <name evidence="3" type="ORF">PPERSA_07008</name>
</gene>
<dbReference type="InterPro" id="IPR018490">
    <property type="entry name" value="cNMP-bd_dom_sf"/>
</dbReference>
<feature type="region of interest" description="Disordered" evidence="2">
    <location>
        <begin position="997"/>
        <end position="1016"/>
    </location>
</feature>
<dbReference type="AlphaFoldDB" id="A0A0V0QYX2"/>
<proteinExistence type="predicted"/>
<organism evidence="3 4">
    <name type="scientific">Pseudocohnilembus persalinus</name>
    <name type="common">Ciliate</name>
    <dbReference type="NCBI Taxonomy" id="266149"/>
    <lineage>
        <taxon>Eukaryota</taxon>
        <taxon>Sar</taxon>
        <taxon>Alveolata</taxon>
        <taxon>Ciliophora</taxon>
        <taxon>Intramacronucleata</taxon>
        <taxon>Oligohymenophorea</taxon>
        <taxon>Scuticociliatia</taxon>
        <taxon>Philasterida</taxon>
        <taxon>Pseudocohnilembidae</taxon>
        <taxon>Pseudocohnilembus</taxon>
    </lineage>
</organism>